<evidence type="ECO:0000313" key="2">
    <source>
        <dbReference type="EMBL" id="HGQ36129.1"/>
    </source>
</evidence>
<protein>
    <submittedName>
        <fullName evidence="3">Uncharacterized protein</fullName>
    </submittedName>
</protein>
<dbReference type="EMBL" id="DTCK01000036">
    <property type="protein sequence ID" value="HGQ36129.1"/>
    <property type="molecule type" value="Genomic_DNA"/>
</dbReference>
<dbReference type="EMBL" id="DTBD01000008">
    <property type="protein sequence ID" value="HGQ63856.1"/>
    <property type="molecule type" value="Genomic_DNA"/>
</dbReference>
<gene>
    <name evidence="3" type="ORF">ENU08_01245</name>
    <name evidence="2" type="ORF">ENU41_05560</name>
</gene>
<sequence>MTCGIYNNSRVLREVLFSFLINNTYIGLPHTLLSSSFNISTEIVASATSSREIMTLRIALVTPLSSITVAISLLVMFTITGLDKKMYISPNSKFTAIFIVFVAVLLYVLESTLALFIVSRMLFRASLSFARIHVFWLTYIVNYVFAFALALILYSIVLYRSSTSR</sequence>
<evidence type="ECO:0000256" key="1">
    <source>
        <dbReference type="SAM" id="Phobius"/>
    </source>
</evidence>
<proteinExistence type="predicted"/>
<feature type="transmembrane region" description="Helical" evidence="1">
    <location>
        <begin position="94"/>
        <end position="116"/>
    </location>
</feature>
<reference evidence="3" key="1">
    <citation type="journal article" date="2020" name="mSystems">
        <title>Genome- and Community-Level Interaction Insights into Carbon Utilization and Element Cycling Functions of Hydrothermarchaeota in Hydrothermal Sediment.</title>
        <authorList>
            <person name="Zhou Z."/>
            <person name="Liu Y."/>
            <person name="Xu W."/>
            <person name="Pan J."/>
            <person name="Luo Z.H."/>
            <person name="Li M."/>
        </authorList>
    </citation>
    <scope>NUCLEOTIDE SEQUENCE [LARGE SCALE GENOMIC DNA]</scope>
    <source>
        <strain evidence="3">SpSt-637</strain>
        <strain evidence="2">SpSt-667</strain>
    </source>
</reference>
<comment type="caution">
    <text evidence="3">The sequence shown here is derived from an EMBL/GenBank/DDBJ whole genome shotgun (WGS) entry which is preliminary data.</text>
</comment>
<dbReference type="AlphaFoldDB" id="A0A7C4JIL5"/>
<organism evidence="3">
    <name type="scientific">Ignisphaera aggregans</name>
    <dbReference type="NCBI Taxonomy" id="334771"/>
    <lineage>
        <taxon>Archaea</taxon>
        <taxon>Thermoproteota</taxon>
        <taxon>Thermoprotei</taxon>
        <taxon>Desulfurococcales</taxon>
        <taxon>Desulfurococcaceae</taxon>
        <taxon>Ignisphaera</taxon>
    </lineage>
</organism>
<evidence type="ECO:0000313" key="3">
    <source>
        <dbReference type="EMBL" id="HGQ63856.1"/>
    </source>
</evidence>
<keyword evidence="1" id="KW-0812">Transmembrane</keyword>
<accession>A0A7C4JIL5</accession>
<feature type="transmembrane region" description="Helical" evidence="1">
    <location>
        <begin position="58"/>
        <end position="82"/>
    </location>
</feature>
<name>A0A7C4JIL5_9CREN</name>
<feature type="transmembrane region" description="Helical" evidence="1">
    <location>
        <begin position="136"/>
        <end position="159"/>
    </location>
</feature>
<keyword evidence="1" id="KW-0472">Membrane</keyword>
<keyword evidence="1" id="KW-1133">Transmembrane helix</keyword>